<accession>A0A4Q9DN98</accession>
<dbReference type="OrthoDB" id="2632710at2"/>
<organism evidence="1 2">
    <name type="scientific">Paenibacillus thalictri</name>
    <dbReference type="NCBI Taxonomy" id="2527873"/>
    <lineage>
        <taxon>Bacteria</taxon>
        <taxon>Bacillati</taxon>
        <taxon>Bacillota</taxon>
        <taxon>Bacilli</taxon>
        <taxon>Bacillales</taxon>
        <taxon>Paenibacillaceae</taxon>
        <taxon>Paenibacillus</taxon>
    </lineage>
</organism>
<comment type="caution">
    <text evidence="1">The sequence shown here is derived from an EMBL/GenBank/DDBJ whole genome shotgun (WGS) entry which is preliminary data.</text>
</comment>
<gene>
    <name evidence="1" type="ORF">EYB31_18330</name>
</gene>
<name>A0A4Q9DN98_9BACL</name>
<keyword evidence="2" id="KW-1185">Reference proteome</keyword>
<protein>
    <submittedName>
        <fullName evidence="1">Uncharacterized protein</fullName>
    </submittedName>
</protein>
<proteinExistence type="predicted"/>
<evidence type="ECO:0000313" key="2">
    <source>
        <dbReference type="Proteomes" id="UP000293142"/>
    </source>
</evidence>
<evidence type="ECO:0000313" key="1">
    <source>
        <dbReference type="EMBL" id="TBL77428.1"/>
    </source>
</evidence>
<dbReference type="RefSeq" id="WP_131014818.1">
    <property type="nucleotide sequence ID" value="NZ_SIRE01000012.1"/>
</dbReference>
<dbReference type="EMBL" id="SIRE01000012">
    <property type="protein sequence ID" value="TBL77428.1"/>
    <property type="molecule type" value="Genomic_DNA"/>
</dbReference>
<dbReference type="Proteomes" id="UP000293142">
    <property type="component" value="Unassembled WGS sequence"/>
</dbReference>
<reference evidence="1 2" key="1">
    <citation type="submission" date="2019-02" db="EMBL/GenBank/DDBJ databases">
        <title>Paenibacillus sp. nov., isolated from surface-sterilized tissue of Thalictrum simplex L.</title>
        <authorList>
            <person name="Tuo L."/>
        </authorList>
    </citation>
    <scope>NUCLEOTIDE SEQUENCE [LARGE SCALE GENOMIC DNA]</scope>
    <source>
        <strain evidence="1 2">N2SHLJ1</strain>
    </source>
</reference>
<sequence>MTNPLENYQELVEEEDNLINRIETCKETIDAVLQTLYDKDGPVHVQTVRDILSAMHEVQVKLERELLIVQANKKLTARHMDHKPSQFT</sequence>
<dbReference type="AlphaFoldDB" id="A0A4Q9DN98"/>